<evidence type="ECO:0000259" key="3">
    <source>
        <dbReference type="Pfam" id="PF05627"/>
    </source>
</evidence>
<keyword evidence="6" id="KW-1185">Reference proteome</keyword>
<evidence type="ECO:0000259" key="2">
    <source>
        <dbReference type="Pfam" id="PF00646"/>
    </source>
</evidence>
<proteinExistence type="predicted"/>
<dbReference type="InterPro" id="IPR001810">
    <property type="entry name" value="F-box_dom"/>
</dbReference>
<feature type="domain" description="RIN4 pathogenic type III effector avirulence factor Avr cleavage site" evidence="3">
    <location>
        <begin position="6"/>
        <end position="40"/>
    </location>
</feature>
<protein>
    <recommendedName>
        <fullName evidence="7">F-box domain-containing protein</fullName>
    </recommendedName>
</protein>
<dbReference type="Gene3D" id="1.20.1280.50">
    <property type="match status" value="1"/>
</dbReference>
<accession>A0A9J5YFF6</accession>
<dbReference type="CDD" id="cd22157">
    <property type="entry name" value="F-box_AtFBW1-like"/>
    <property type="match status" value="1"/>
</dbReference>
<dbReference type="SUPFAM" id="SSF81383">
    <property type="entry name" value="F-box domain"/>
    <property type="match status" value="1"/>
</dbReference>
<evidence type="ECO:0000313" key="5">
    <source>
        <dbReference type="EMBL" id="KAG5597988.1"/>
    </source>
</evidence>
<dbReference type="Proteomes" id="UP000824120">
    <property type="component" value="Chromosome 7"/>
</dbReference>
<evidence type="ECO:0000256" key="1">
    <source>
        <dbReference type="SAM" id="MobiDB-lite"/>
    </source>
</evidence>
<dbReference type="InterPro" id="IPR036047">
    <property type="entry name" value="F-box-like_dom_sf"/>
</dbReference>
<dbReference type="PANTHER" id="PTHR31672:SF13">
    <property type="entry name" value="F-BOX PROTEIN CPR30-LIKE"/>
    <property type="match status" value="1"/>
</dbReference>
<feature type="region of interest" description="Disordered" evidence="1">
    <location>
        <begin position="1"/>
        <end position="21"/>
    </location>
</feature>
<evidence type="ECO:0000259" key="4">
    <source>
        <dbReference type="Pfam" id="PF07734"/>
    </source>
</evidence>
<name>A0A9J5YFF6_SOLCO</name>
<dbReference type="AlphaFoldDB" id="A0A9J5YFF6"/>
<sequence>MCVDHEKGRPLPKFGEWDVNDPASAEGFTVIFNKARDEKKTGGKPDSPSKADGNRKEGEEPLKPQTDMKIYFQKIIVEILIRLPVRSLLRFKCVSKSWKTLITSDYLKTKHCNHAKNNKKILIALKVDSISYYCSSLSSVQSLQKLSRCPSNHRERHYVILCCCDGLVLLFGDGYLLWNPSTNESIQLPNLELRQGTHKEALHSTYGLGYDSVSNDYKILKIDNDEGDGDDLRSRNKILALKSGSWRKIDKHPRIFGSSVLHRQFSTHMRREDSLAFIRGSFHWIGKDNLNKYFMVLFNISNEVYGEMSLPDGICNISNMKYITRGVSVIEGMLYAYSTCVNVEGSTFKLWVMKEYGVKESWTGLFTIQERDIYLTIMPKYMFADGEMLFMYVNKVFSRGFGTSKGPFELFPPYTRFLRGFVYSESLISPKLLV</sequence>
<dbReference type="InterPro" id="IPR050796">
    <property type="entry name" value="SCF_F-box_component"/>
</dbReference>
<evidence type="ECO:0008006" key="7">
    <source>
        <dbReference type="Google" id="ProtNLM"/>
    </source>
</evidence>
<dbReference type="Pfam" id="PF05627">
    <property type="entry name" value="AvrRpt-cleavage"/>
    <property type="match status" value="1"/>
</dbReference>
<dbReference type="InterPro" id="IPR008700">
    <property type="entry name" value="TypeIII_avirulence_cleave"/>
</dbReference>
<feature type="domain" description="F-box" evidence="2">
    <location>
        <begin position="74"/>
        <end position="109"/>
    </location>
</feature>
<organism evidence="5 6">
    <name type="scientific">Solanum commersonii</name>
    <name type="common">Commerson's wild potato</name>
    <name type="synonym">Commerson's nightshade</name>
    <dbReference type="NCBI Taxonomy" id="4109"/>
    <lineage>
        <taxon>Eukaryota</taxon>
        <taxon>Viridiplantae</taxon>
        <taxon>Streptophyta</taxon>
        <taxon>Embryophyta</taxon>
        <taxon>Tracheophyta</taxon>
        <taxon>Spermatophyta</taxon>
        <taxon>Magnoliopsida</taxon>
        <taxon>eudicotyledons</taxon>
        <taxon>Gunneridae</taxon>
        <taxon>Pentapetalae</taxon>
        <taxon>asterids</taxon>
        <taxon>lamiids</taxon>
        <taxon>Solanales</taxon>
        <taxon>Solanaceae</taxon>
        <taxon>Solanoideae</taxon>
        <taxon>Solaneae</taxon>
        <taxon>Solanum</taxon>
    </lineage>
</organism>
<dbReference type="NCBIfam" id="TIGR01640">
    <property type="entry name" value="F_box_assoc_1"/>
    <property type="match status" value="1"/>
</dbReference>
<evidence type="ECO:0000313" key="6">
    <source>
        <dbReference type="Proteomes" id="UP000824120"/>
    </source>
</evidence>
<reference evidence="5 6" key="1">
    <citation type="submission" date="2020-09" db="EMBL/GenBank/DDBJ databases">
        <title>De no assembly of potato wild relative species, Solanum commersonii.</title>
        <authorList>
            <person name="Cho K."/>
        </authorList>
    </citation>
    <scope>NUCLEOTIDE SEQUENCE [LARGE SCALE GENOMIC DNA]</scope>
    <source>
        <strain evidence="5">LZ3.2</strain>
        <tissue evidence="5">Leaf</tissue>
    </source>
</reference>
<dbReference type="InterPro" id="IPR006527">
    <property type="entry name" value="F-box-assoc_dom_typ1"/>
</dbReference>
<comment type="caution">
    <text evidence="5">The sequence shown here is derived from an EMBL/GenBank/DDBJ whole genome shotgun (WGS) entry which is preliminary data.</text>
</comment>
<gene>
    <name evidence="5" type="ORF">H5410_039220</name>
</gene>
<dbReference type="InterPro" id="IPR017451">
    <property type="entry name" value="F-box-assoc_interact_dom"/>
</dbReference>
<dbReference type="PANTHER" id="PTHR31672">
    <property type="entry name" value="BNACNNG10540D PROTEIN"/>
    <property type="match status" value="1"/>
</dbReference>
<dbReference type="OrthoDB" id="1304285at2759"/>
<feature type="domain" description="F-box associated beta-propeller type 1" evidence="4">
    <location>
        <begin position="125"/>
        <end position="386"/>
    </location>
</feature>
<dbReference type="Pfam" id="PF07734">
    <property type="entry name" value="FBA_1"/>
    <property type="match status" value="1"/>
</dbReference>
<feature type="region of interest" description="Disordered" evidence="1">
    <location>
        <begin position="35"/>
        <end position="62"/>
    </location>
</feature>
<dbReference type="EMBL" id="JACXVP010000007">
    <property type="protein sequence ID" value="KAG5597988.1"/>
    <property type="molecule type" value="Genomic_DNA"/>
</dbReference>
<dbReference type="Pfam" id="PF00646">
    <property type="entry name" value="F-box"/>
    <property type="match status" value="1"/>
</dbReference>